<gene>
    <name evidence="9" type="primary">hyfB_2</name>
    <name evidence="9" type="ORF">NCTC12475_00890</name>
</gene>
<reference evidence="9 10" key="1">
    <citation type="submission" date="2018-06" db="EMBL/GenBank/DDBJ databases">
        <authorList>
            <consortium name="Pathogen Informatics"/>
            <person name="Doyle S."/>
        </authorList>
    </citation>
    <scope>NUCLEOTIDE SEQUENCE [LARGE SCALE GENOMIC DNA]</scope>
    <source>
        <strain evidence="9 10">NCTC12475</strain>
    </source>
</reference>
<dbReference type="OrthoDB" id="9811798at2"/>
<proteinExistence type="predicted"/>
<dbReference type="AlphaFoldDB" id="A0A381DJ07"/>
<evidence type="ECO:0000256" key="7">
    <source>
        <dbReference type="RuleBase" id="RU000320"/>
    </source>
</evidence>
<keyword evidence="10" id="KW-1185">Reference proteome</keyword>
<evidence type="ECO:0000256" key="1">
    <source>
        <dbReference type="ARBA" id="ARBA00004651"/>
    </source>
</evidence>
<accession>A0A381DJ07</accession>
<keyword evidence="3 7" id="KW-0812">Transmembrane</keyword>
<dbReference type="EMBL" id="UFVD01000001">
    <property type="protein sequence ID" value="SUX10683.1"/>
    <property type="molecule type" value="Genomic_DNA"/>
</dbReference>
<dbReference type="PRINTS" id="PR01434">
    <property type="entry name" value="NADHDHGNASE5"/>
</dbReference>
<dbReference type="PANTHER" id="PTHR42682">
    <property type="entry name" value="HYDROGENASE-4 COMPONENT F"/>
    <property type="match status" value="1"/>
</dbReference>
<feature type="domain" description="NADH:quinone oxidoreductase/Mrp antiporter transmembrane" evidence="8">
    <location>
        <begin position="124"/>
        <end position="414"/>
    </location>
</feature>
<keyword evidence="4" id="KW-1133">Transmembrane helix</keyword>
<evidence type="ECO:0000256" key="5">
    <source>
        <dbReference type="ARBA" id="ARBA00023002"/>
    </source>
</evidence>
<sequence>MQNIYLLLFCISIVSILLYKKPLLSQKIGFFATALVTLYGAIYFFINLNQVMSFELCGKFISNPKFRLEPLGNFFSFVICLISFAVSLYSIEYAKSYVKKANLAVFTSLYSAFVLSMLLVVASDGVFSFMLLWELMTLISAFLIMINEQKDSSRSVMIYLGISQIGAFCLMMALIIMGSLAGTFEFSKFGNLELSTFSCFGIFILLFIGCASKAGLWPFHVWLPLAHPAAPSNISALMSGIMIKVPLFAFIKFTLMLPISTYFAYMLIFFGAIGAVFSVLYAVFSNYYKVVTAYSSSENIGIIFLGIGVSYYGISQNLPYVTLIGLIGVLFHILNHSVFKSLIFMLCGNIYHATHSKDMNDLGGLGKKMPVSATLFFIATLCVCAVPPFNGFASEWIIYKSFIASGANNGIGVRFFSMLGIVGLGIAGALAIMAFSKTFGVIFLGYARNENIAQNAREVGKIMLFPLILLAIIAICLGVFMIDVVKILLDVVDFSINLGVENLSTKDFVLLPLFLVVLSIFCIIPFLLFVILKANNSPHRICKPWACGFIYNKSMQTNSDSFTGDLKKALRFLFKNKREIEMDGYFSRVKYTSKMYDLIWDNAYNPVIKFCVLVADKIGIFQNGRTNLYAVYILLYLCLMVVFVYHYL</sequence>
<evidence type="ECO:0000256" key="2">
    <source>
        <dbReference type="ARBA" id="ARBA00022475"/>
    </source>
</evidence>
<dbReference type="Proteomes" id="UP000254920">
    <property type="component" value="Unassembled WGS sequence"/>
</dbReference>
<keyword evidence="5 9" id="KW-0560">Oxidoreductase</keyword>
<evidence type="ECO:0000256" key="3">
    <source>
        <dbReference type="ARBA" id="ARBA00022692"/>
    </source>
</evidence>
<organism evidence="9 10">
    <name type="scientific">Campylobacter sputorum subsp. sputorum</name>
    <dbReference type="NCBI Taxonomy" id="32024"/>
    <lineage>
        <taxon>Bacteria</taxon>
        <taxon>Pseudomonadati</taxon>
        <taxon>Campylobacterota</taxon>
        <taxon>Epsilonproteobacteria</taxon>
        <taxon>Campylobacterales</taxon>
        <taxon>Campylobacteraceae</taxon>
        <taxon>Campylobacter</taxon>
    </lineage>
</organism>
<dbReference type="STRING" id="32024.GCA_000788295_01859"/>
<dbReference type="EC" id="1.-.-.-" evidence="9"/>
<evidence type="ECO:0000313" key="10">
    <source>
        <dbReference type="Proteomes" id="UP000254920"/>
    </source>
</evidence>
<dbReference type="InterPro" id="IPR052175">
    <property type="entry name" value="ComplexI-like_HydComp"/>
</dbReference>
<protein>
    <submittedName>
        <fullName evidence="9">L-alanyl-D-glutamate peptidase</fullName>
        <ecNumber evidence="9">1.-.-.-</ecNumber>
        <ecNumber evidence="9">3.4.-.-</ecNumber>
    </submittedName>
</protein>
<keyword evidence="6" id="KW-0472">Membrane</keyword>
<evidence type="ECO:0000313" key="9">
    <source>
        <dbReference type="EMBL" id="SUX10683.1"/>
    </source>
</evidence>
<keyword evidence="9" id="KW-0378">Hydrolase</keyword>
<name>A0A381DJ07_9BACT</name>
<evidence type="ECO:0000259" key="8">
    <source>
        <dbReference type="Pfam" id="PF00361"/>
    </source>
</evidence>
<dbReference type="RefSeq" id="WP_089183066.1">
    <property type="nucleotide sequence ID" value="NZ_CP043427.1"/>
</dbReference>
<keyword evidence="2" id="KW-1003">Cell membrane</keyword>
<evidence type="ECO:0000256" key="4">
    <source>
        <dbReference type="ARBA" id="ARBA00022989"/>
    </source>
</evidence>
<dbReference type="GO" id="GO:0016491">
    <property type="term" value="F:oxidoreductase activity"/>
    <property type="evidence" value="ECO:0007669"/>
    <property type="project" value="UniProtKB-KW"/>
</dbReference>
<dbReference type="EC" id="3.4.-.-" evidence="9"/>
<dbReference type="InterPro" id="IPR001750">
    <property type="entry name" value="ND/Mrp_TM"/>
</dbReference>
<comment type="subcellular location">
    <subcellularLocation>
        <location evidence="1">Cell membrane</location>
        <topology evidence="1">Multi-pass membrane protein</topology>
    </subcellularLocation>
    <subcellularLocation>
        <location evidence="7">Membrane</location>
        <topology evidence="7">Multi-pass membrane protein</topology>
    </subcellularLocation>
</comment>
<dbReference type="Pfam" id="PF00361">
    <property type="entry name" value="Proton_antipo_M"/>
    <property type="match status" value="1"/>
</dbReference>
<evidence type="ECO:0000256" key="6">
    <source>
        <dbReference type="ARBA" id="ARBA00023136"/>
    </source>
</evidence>
<dbReference type="GO" id="GO:0005886">
    <property type="term" value="C:plasma membrane"/>
    <property type="evidence" value="ECO:0007669"/>
    <property type="project" value="UniProtKB-SubCell"/>
</dbReference>
<dbReference type="GO" id="GO:0016787">
    <property type="term" value="F:hydrolase activity"/>
    <property type="evidence" value="ECO:0007669"/>
    <property type="project" value="UniProtKB-KW"/>
</dbReference>
<dbReference type="PANTHER" id="PTHR42682:SF3">
    <property type="entry name" value="FORMATE HYDROGENLYASE SUBUNIT 3-RELATED"/>
    <property type="match status" value="1"/>
</dbReference>
<dbReference type="GeneID" id="93091318"/>